<feature type="non-terminal residue" evidence="2">
    <location>
        <position position="1"/>
    </location>
</feature>
<feature type="region of interest" description="Disordered" evidence="1">
    <location>
        <begin position="38"/>
        <end position="82"/>
    </location>
</feature>
<dbReference type="AlphaFoldDB" id="A0A699XJG5"/>
<dbReference type="EMBL" id="BKCJ011871344">
    <property type="protein sequence ID" value="GFD59939.1"/>
    <property type="molecule type" value="Genomic_DNA"/>
</dbReference>
<proteinExistence type="predicted"/>
<name>A0A699XJG5_TANCI</name>
<reference evidence="2" key="1">
    <citation type="journal article" date="2019" name="Sci. Rep.">
        <title>Draft genome of Tanacetum cinerariifolium, the natural source of mosquito coil.</title>
        <authorList>
            <person name="Yamashiro T."/>
            <person name="Shiraishi A."/>
            <person name="Satake H."/>
            <person name="Nakayama K."/>
        </authorList>
    </citation>
    <scope>NUCLEOTIDE SEQUENCE</scope>
</reference>
<sequence length="82" mass="8845">RAALELDAMHRGAVIELAHPGPFAHGVDAEIAARPCPALPRQGHRAIAAEQRQRRGEDDRIGQLVADRDQPDPGDDDEGHAL</sequence>
<feature type="compositionally biased region" description="Acidic residues" evidence="1">
    <location>
        <begin position="72"/>
        <end position="82"/>
    </location>
</feature>
<comment type="caution">
    <text evidence="2">The sequence shown here is derived from an EMBL/GenBank/DDBJ whole genome shotgun (WGS) entry which is preliminary data.</text>
</comment>
<feature type="compositionally biased region" description="Basic and acidic residues" evidence="1">
    <location>
        <begin position="51"/>
        <end position="71"/>
    </location>
</feature>
<evidence type="ECO:0000256" key="1">
    <source>
        <dbReference type="SAM" id="MobiDB-lite"/>
    </source>
</evidence>
<organism evidence="2">
    <name type="scientific">Tanacetum cinerariifolium</name>
    <name type="common">Dalmatian daisy</name>
    <name type="synonym">Chrysanthemum cinerariifolium</name>
    <dbReference type="NCBI Taxonomy" id="118510"/>
    <lineage>
        <taxon>Eukaryota</taxon>
        <taxon>Viridiplantae</taxon>
        <taxon>Streptophyta</taxon>
        <taxon>Embryophyta</taxon>
        <taxon>Tracheophyta</taxon>
        <taxon>Spermatophyta</taxon>
        <taxon>Magnoliopsida</taxon>
        <taxon>eudicotyledons</taxon>
        <taxon>Gunneridae</taxon>
        <taxon>Pentapetalae</taxon>
        <taxon>asterids</taxon>
        <taxon>campanulids</taxon>
        <taxon>Asterales</taxon>
        <taxon>Asteraceae</taxon>
        <taxon>Asteroideae</taxon>
        <taxon>Anthemideae</taxon>
        <taxon>Anthemidinae</taxon>
        <taxon>Tanacetum</taxon>
    </lineage>
</organism>
<accession>A0A699XJG5</accession>
<gene>
    <name evidence="2" type="ORF">Tci_931908</name>
</gene>
<protein>
    <submittedName>
        <fullName evidence="2">Uncharacterized protein</fullName>
    </submittedName>
</protein>
<evidence type="ECO:0000313" key="2">
    <source>
        <dbReference type="EMBL" id="GFD59939.1"/>
    </source>
</evidence>
<feature type="non-terminal residue" evidence="2">
    <location>
        <position position="82"/>
    </location>
</feature>